<reference evidence="1" key="1">
    <citation type="submission" date="2022-10" db="EMBL/GenBank/DDBJ databases">
        <title>Genome Sequence of Xylaria curta.</title>
        <authorList>
            <person name="Buettner E."/>
        </authorList>
    </citation>
    <scope>NUCLEOTIDE SEQUENCE</scope>
    <source>
        <strain evidence="1">Babe10</strain>
    </source>
</reference>
<name>A0ACC1NVK3_9PEZI</name>
<dbReference type="EMBL" id="JAPDGR010001420">
    <property type="protein sequence ID" value="KAJ2982823.1"/>
    <property type="molecule type" value="Genomic_DNA"/>
</dbReference>
<accession>A0ACC1NVK3</accession>
<comment type="caution">
    <text evidence="1">The sequence shown here is derived from an EMBL/GenBank/DDBJ whole genome shotgun (WGS) entry which is preliminary data.</text>
</comment>
<evidence type="ECO:0000313" key="1">
    <source>
        <dbReference type="EMBL" id="KAJ2982823.1"/>
    </source>
</evidence>
<gene>
    <name evidence="1" type="ORF">NUW58_g6364</name>
</gene>
<sequence>MLSNGTTHSQVSQDLQKFYRFEMKFTTLLFPAVVLGAACPYGTFKPEEPTDIRGVCPMLNALANHGFLPRDGKNINENQTVNALNSALNLTPDFGRFLFTAGRLSNPKPNATTFDLNHLDRHGLFEHDGSLSRQDAYFGQWSRFNQTVWNWTKQYYHGDTLDVQMVANSRAQRHMRSNLTNPEYGLTEVGYQFSVAENSALLSIIGDKVTQTCPLKYVDYLFVNERLPYEVGWKKPEVPIELQDLIKTFRKIANASLQGYEQYLYKQSPLELALTATASKDGGSTPVAMALLCISQFADIILHLEANPRALEKTATCRNIMVGTCTGLVTAAAVSCCTNLTEVLSIADDIVEIAFNIGLEAEKRSGALEPFQSSPEQPYTWATVVHNTDASDALRAMDNLDVPSHAKVYASAFGKSTLTVSGPPSTMSRLFDQGGFLEGCEKSILPISAAFHAKHLDPVAWDQLIGNTKPSLLSMNVEHPYVVSPSSGDFLQGGTFIDLLMQVCEDVLQRPIALEAITKGLERHLTDNVSYVSFGPKSIAHAIESPLPARAKSLPQPKQPGISPMPSEAGSGSSTAVDPCDIAIIGMGIRLPGERNPRRILERASRRP</sequence>
<dbReference type="Proteomes" id="UP001143856">
    <property type="component" value="Unassembled WGS sequence"/>
</dbReference>
<keyword evidence="2" id="KW-1185">Reference proteome</keyword>
<organism evidence="1 2">
    <name type="scientific">Xylaria curta</name>
    <dbReference type="NCBI Taxonomy" id="42375"/>
    <lineage>
        <taxon>Eukaryota</taxon>
        <taxon>Fungi</taxon>
        <taxon>Dikarya</taxon>
        <taxon>Ascomycota</taxon>
        <taxon>Pezizomycotina</taxon>
        <taxon>Sordariomycetes</taxon>
        <taxon>Xylariomycetidae</taxon>
        <taxon>Xylariales</taxon>
        <taxon>Xylariaceae</taxon>
        <taxon>Xylaria</taxon>
    </lineage>
</organism>
<evidence type="ECO:0000313" key="2">
    <source>
        <dbReference type="Proteomes" id="UP001143856"/>
    </source>
</evidence>
<protein>
    <submittedName>
        <fullName evidence="1">Uncharacterized protein</fullName>
    </submittedName>
</protein>
<proteinExistence type="predicted"/>